<evidence type="ECO:0000256" key="1">
    <source>
        <dbReference type="SAM" id="MobiDB-lite"/>
    </source>
</evidence>
<gene>
    <name evidence="2" type="ORF">QVD17_08146</name>
</gene>
<keyword evidence="3" id="KW-1185">Reference proteome</keyword>
<comment type="caution">
    <text evidence="2">The sequence shown here is derived from an EMBL/GenBank/DDBJ whole genome shotgun (WGS) entry which is preliminary data.</text>
</comment>
<accession>A0AAD8P4F7</accession>
<dbReference type="AlphaFoldDB" id="A0AAD8P4F7"/>
<evidence type="ECO:0000313" key="3">
    <source>
        <dbReference type="Proteomes" id="UP001229421"/>
    </source>
</evidence>
<dbReference type="EMBL" id="JAUHHV010000002">
    <property type="protein sequence ID" value="KAK1431642.1"/>
    <property type="molecule type" value="Genomic_DNA"/>
</dbReference>
<feature type="region of interest" description="Disordered" evidence="1">
    <location>
        <begin position="1"/>
        <end position="26"/>
    </location>
</feature>
<proteinExistence type="predicted"/>
<evidence type="ECO:0000313" key="2">
    <source>
        <dbReference type="EMBL" id="KAK1431642.1"/>
    </source>
</evidence>
<reference evidence="2" key="1">
    <citation type="journal article" date="2023" name="bioRxiv">
        <title>Improved chromosome-level genome assembly for marigold (Tagetes erecta).</title>
        <authorList>
            <person name="Jiang F."/>
            <person name="Yuan L."/>
            <person name="Wang S."/>
            <person name="Wang H."/>
            <person name="Xu D."/>
            <person name="Wang A."/>
            <person name="Fan W."/>
        </authorList>
    </citation>
    <scope>NUCLEOTIDE SEQUENCE</scope>
    <source>
        <strain evidence="2">WSJ</strain>
        <tissue evidence="2">Leaf</tissue>
    </source>
</reference>
<organism evidence="2 3">
    <name type="scientific">Tagetes erecta</name>
    <name type="common">African marigold</name>
    <dbReference type="NCBI Taxonomy" id="13708"/>
    <lineage>
        <taxon>Eukaryota</taxon>
        <taxon>Viridiplantae</taxon>
        <taxon>Streptophyta</taxon>
        <taxon>Embryophyta</taxon>
        <taxon>Tracheophyta</taxon>
        <taxon>Spermatophyta</taxon>
        <taxon>Magnoliopsida</taxon>
        <taxon>eudicotyledons</taxon>
        <taxon>Gunneridae</taxon>
        <taxon>Pentapetalae</taxon>
        <taxon>asterids</taxon>
        <taxon>campanulids</taxon>
        <taxon>Asterales</taxon>
        <taxon>Asteraceae</taxon>
        <taxon>Asteroideae</taxon>
        <taxon>Heliantheae alliance</taxon>
        <taxon>Tageteae</taxon>
        <taxon>Tagetes</taxon>
    </lineage>
</organism>
<sequence length="107" mass="12028">MEGDGCSHEGQDLEEGTKTTGNISNSIPRTIMVPAVEEGNHQGHPGILVSFPTYDALQLFLKDKATWNSWFKCLEPWSGQHIEFERIAWIKIHGSLHNFGTKMFSIV</sequence>
<name>A0AAD8P4F7_TARER</name>
<protein>
    <submittedName>
        <fullName evidence="2">Uncharacterized protein</fullName>
    </submittedName>
</protein>
<feature type="compositionally biased region" description="Basic and acidic residues" evidence="1">
    <location>
        <begin position="1"/>
        <end position="17"/>
    </location>
</feature>
<dbReference type="Proteomes" id="UP001229421">
    <property type="component" value="Unassembled WGS sequence"/>
</dbReference>